<reference evidence="2 3" key="1">
    <citation type="submission" date="2024-01" db="EMBL/GenBank/DDBJ databases">
        <title>A draft genome for a cacao thread blight-causing isolate of Paramarasmius palmivorus.</title>
        <authorList>
            <person name="Baruah I.K."/>
            <person name="Bukari Y."/>
            <person name="Amoako-Attah I."/>
            <person name="Meinhardt L.W."/>
            <person name="Bailey B.A."/>
            <person name="Cohen S.P."/>
        </authorList>
    </citation>
    <scope>NUCLEOTIDE SEQUENCE [LARGE SCALE GENOMIC DNA]</scope>
    <source>
        <strain evidence="2 3">GH-12</strain>
    </source>
</reference>
<evidence type="ECO:0000313" key="3">
    <source>
        <dbReference type="Proteomes" id="UP001383192"/>
    </source>
</evidence>
<evidence type="ECO:0000256" key="1">
    <source>
        <dbReference type="SAM" id="MobiDB-lite"/>
    </source>
</evidence>
<comment type="caution">
    <text evidence="2">The sequence shown here is derived from an EMBL/GenBank/DDBJ whole genome shotgun (WGS) entry which is preliminary data.</text>
</comment>
<evidence type="ECO:0000313" key="2">
    <source>
        <dbReference type="EMBL" id="KAK7035506.1"/>
    </source>
</evidence>
<dbReference type="EMBL" id="JAYKXP010000052">
    <property type="protein sequence ID" value="KAK7035506.1"/>
    <property type="molecule type" value="Genomic_DNA"/>
</dbReference>
<dbReference type="Proteomes" id="UP001383192">
    <property type="component" value="Unassembled WGS sequence"/>
</dbReference>
<accession>A0AAW0C9U7</accession>
<keyword evidence="3" id="KW-1185">Reference proteome</keyword>
<organism evidence="2 3">
    <name type="scientific">Paramarasmius palmivorus</name>
    <dbReference type="NCBI Taxonomy" id="297713"/>
    <lineage>
        <taxon>Eukaryota</taxon>
        <taxon>Fungi</taxon>
        <taxon>Dikarya</taxon>
        <taxon>Basidiomycota</taxon>
        <taxon>Agaricomycotina</taxon>
        <taxon>Agaricomycetes</taxon>
        <taxon>Agaricomycetidae</taxon>
        <taxon>Agaricales</taxon>
        <taxon>Marasmiineae</taxon>
        <taxon>Marasmiaceae</taxon>
        <taxon>Paramarasmius</taxon>
    </lineage>
</organism>
<gene>
    <name evidence="2" type="ORF">VNI00_011799</name>
</gene>
<proteinExistence type="predicted"/>
<protein>
    <submittedName>
        <fullName evidence="2">Uncharacterized protein</fullName>
    </submittedName>
</protein>
<dbReference type="AlphaFoldDB" id="A0AAW0C9U7"/>
<feature type="region of interest" description="Disordered" evidence="1">
    <location>
        <begin position="1"/>
        <end position="41"/>
    </location>
</feature>
<feature type="compositionally biased region" description="Polar residues" evidence="1">
    <location>
        <begin position="15"/>
        <end position="24"/>
    </location>
</feature>
<name>A0AAW0C9U7_9AGAR</name>
<sequence>MDFHHVQKTALFFSGQPQQTNQGLRQYASPRPRPQPTLETPFLHRPILKSSSGVVPRNNKEEEFKSFIDISPEPEKLKGGKDKVKKLIKRASMVFVKSGKGLKKSGSFAQLIKR</sequence>